<keyword evidence="4" id="KW-0349">Heme</keyword>
<dbReference type="GO" id="GO:0046872">
    <property type="term" value="F:metal ion binding"/>
    <property type="evidence" value="ECO:0007669"/>
    <property type="project" value="UniProtKB-KW"/>
</dbReference>
<evidence type="ECO:0000259" key="12">
    <source>
        <dbReference type="PROSITE" id="PS50939"/>
    </source>
</evidence>
<evidence type="ECO:0000256" key="2">
    <source>
        <dbReference type="ARBA" id="ARBA00004141"/>
    </source>
</evidence>
<dbReference type="Proteomes" id="UP000002058">
    <property type="component" value="Unassembled WGS sequence"/>
</dbReference>
<comment type="cofactor">
    <cofactor evidence="1">
        <name>heme b</name>
        <dbReference type="ChEBI" id="CHEBI:60344"/>
    </cofactor>
</comment>
<keyword evidence="10 11" id="KW-0472">Membrane</keyword>
<protein>
    <recommendedName>
        <fullName evidence="12">Cytochrome b561 domain-containing protein</fullName>
    </recommendedName>
</protein>
<evidence type="ECO:0000256" key="4">
    <source>
        <dbReference type="ARBA" id="ARBA00022617"/>
    </source>
</evidence>
<dbReference type="PROSITE" id="PS50939">
    <property type="entry name" value="CYTOCHROME_B561"/>
    <property type="match status" value="1"/>
</dbReference>
<feature type="transmembrane region" description="Helical" evidence="11">
    <location>
        <begin position="172"/>
        <end position="188"/>
    </location>
</feature>
<evidence type="ECO:0000256" key="5">
    <source>
        <dbReference type="ARBA" id="ARBA00022692"/>
    </source>
</evidence>
<accession>C4JYJ7</accession>
<sequence>MSEHEPLLGRPGDVSQPEHGSIIANLATGTAPVAQAGIWILAALVWSAVFTNDLIFFSPHPLLNSAGVLLSTQAILLLQPTHTAAQKRHGALAHFGVLLVANLAFIAALVVIEINKASHPETRFKSVHAILGLVAYILIFLQAAVGVAQYFFPARVFGSVDAGKSVYKWHRLGGYVVFVVELATIAAATQTDYNRSVLHIRLWTVLLSALLVVAGLYARIKRHKLPPFLRGNE</sequence>
<keyword evidence="7" id="KW-0249">Electron transport</keyword>
<dbReference type="KEGG" id="ure:UREG_07248"/>
<dbReference type="EMBL" id="CH476619">
    <property type="protein sequence ID" value="EEP82383.1"/>
    <property type="molecule type" value="Genomic_DNA"/>
</dbReference>
<evidence type="ECO:0000256" key="6">
    <source>
        <dbReference type="ARBA" id="ARBA00022723"/>
    </source>
</evidence>
<keyword evidence="8 11" id="KW-1133">Transmembrane helix</keyword>
<name>C4JYJ7_UNCRE</name>
<keyword evidence="14" id="KW-1185">Reference proteome</keyword>
<reference evidence="14" key="1">
    <citation type="journal article" date="2009" name="Genome Res.">
        <title>Comparative genomic analyses of the human fungal pathogens Coccidioides and their relatives.</title>
        <authorList>
            <person name="Sharpton T.J."/>
            <person name="Stajich J.E."/>
            <person name="Rounsley S.D."/>
            <person name="Gardner M.J."/>
            <person name="Wortman J.R."/>
            <person name="Jordar V.S."/>
            <person name="Maiti R."/>
            <person name="Kodira C.D."/>
            <person name="Neafsey D.E."/>
            <person name="Zeng Q."/>
            <person name="Hung C.-Y."/>
            <person name="McMahan C."/>
            <person name="Muszewska A."/>
            <person name="Grynberg M."/>
            <person name="Mandel M.A."/>
            <person name="Kellner E.M."/>
            <person name="Barker B.M."/>
            <person name="Galgiani J.N."/>
            <person name="Orbach M.J."/>
            <person name="Kirkland T.N."/>
            <person name="Cole G.T."/>
            <person name="Henn M.R."/>
            <person name="Birren B.W."/>
            <person name="Taylor J.W."/>
        </authorList>
    </citation>
    <scope>NUCLEOTIDE SEQUENCE [LARGE SCALE GENOMIC DNA]</scope>
    <source>
        <strain evidence="14">UAMH 1704</strain>
    </source>
</reference>
<feature type="transmembrane region" description="Helical" evidence="11">
    <location>
        <begin position="36"/>
        <end position="55"/>
    </location>
</feature>
<evidence type="ECO:0000313" key="14">
    <source>
        <dbReference type="Proteomes" id="UP000002058"/>
    </source>
</evidence>
<dbReference type="GeneID" id="8438793"/>
<evidence type="ECO:0000256" key="10">
    <source>
        <dbReference type="ARBA" id="ARBA00023136"/>
    </source>
</evidence>
<evidence type="ECO:0000256" key="7">
    <source>
        <dbReference type="ARBA" id="ARBA00022982"/>
    </source>
</evidence>
<dbReference type="PANTHER" id="PTHR15422">
    <property type="entry name" value="OS05G0565100 PROTEIN"/>
    <property type="match status" value="1"/>
</dbReference>
<proteinExistence type="predicted"/>
<dbReference type="Gene3D" id="1.20.120.1770">
    <property type="match status" value="1"/>
</dbReference>
<evidence type="ECO:0000256" key="1">
    <source>
        <dbReference type="ARBA" id="ARBA00001970"/>
    </source>
</evidence>
<feature type="transmembrane region" description="Helical" evidence="11">
    <location>
        <begin position="200"/>
        <end position="220"/>
    </location>
</feature>
<evidence type="ECO:0000256" key="9">
    <source>
        <dbReference type="ARBA" id="ARBA00023004"/>
    </source>
</evidence>
<dbReference type="VEuPathDB" id="FungiDB:UREG_07248"/>
<dbReference type="STRING" id="336963.C4JYJ7"/>
<gene>
    <name evidence="13" type="ORF">UREG_07248</name>
</gene>
<dbReference type="InterPro" id="IPR045150">
    <property type="entry name" value="CYB561D1/2"/>
</dbReference>
<keyword evidence="5 11" id="KW-0812">Transmembrane</keyword>
<dbReference type="HOGENOM" id="CLU_090067_1_0_1"/>
<feature type="domain" description="Cytochrome b561" evidence="12">
    <location>
        <begin position="24"/>
        <end position="226"/>
    </location>
</feature>
<organism evidence="13 14">
    <name type="scientific">Uncinocarpus reesii (strain UAMH 1704)</name>
    <dbReference type="NCBI Taxonomy" id="336963"/>
    <lineage>
        <taxon>Eukaryota</taxon>
        <taxon>Fungi</taxon>
        <taxon>Dikarya</taxon>
        <taxon>Ascomycota</taxon>
        <taxon>Pezizomycotina</taxon>
        <taxon>Eurotiomycetes</taxon>
        <taxon>Eurotiomycetidae</taxon>
        <taxon>Onygenales</taxon>
        <taxon>Onygenaceae</taxon>
        <taxon>Uncinocarpus</taxon>
    </lineage>
</organism>
<dbReference type="RefSeq" id="XP_002582475.1">
    <property type="nucleotide sequence ID" value="XM_002582429.1"/>
</dbReference>
<dbReference type="InParanoid" id="C4JYJ7"/>
<dbReference type="PANTHER" id="PTHR15422:SF45">
    <property type="entry name" value="CYTOCHROME B561 DOMAIN-CONTAINING PROTEIN"/>
    <property type="match status" value="1"/>
</dbReference>
<feature type="transmembrane region" description="Helical" evidence="11">
    <location>
        <begin position="133"/>
        <end position="152"/>
    </location>
</feature>
<dbReference type="Pfam" id="PF03188">
    <property type="entry name" value="Cytochrom_B561"/>
    <property type="match status" value="1"/>
</dbReference>
<dbReference type="OrthoDB" id="432881at2759"/>
<dbReference type="InterPro" id="IPR006593">
    <property type="entry name" value="Cyt_b561/ferric_Rdtase_TM"/>
</dbReference>
<dbReference type="OMA" id="PGHEHFA"/>
<dbReference type="AlphaFoldDB" id="C4JYJ7"/>
<keyword evidence="9" id="KW-0408">Iron</keyword>
<dbReference type="CDD" id="cd08761">
    <property type="entry name" value="Cyt_b561_CYB561D2_like"/>
    <property type="match status" value="1"/>
</dbReference>
<dbReference type="GO" id="GO:0140575">
    <property type="term" value="F:transmembrane monodehydroascorbate reductase activity"/>
    <property type="evidence" value="ECO:0007669"/>
    <property type="project" value="InterPro"/>
</dbReference>
<comment type="subcellular location">
    <subcellularLocation>
        <location evidence="2">Membrane</location>
        <topology evidence="2">Multi-pass membrane protein</topology>
    </subcellularLocation>
</comment>
<evidence type="ECO:0000256" key="11">
    <source>
        <dbReference type="SAM" id="Phobius"/>
    </source>
</evidence>
<keyword evidence="6" id="KW-0479">Metal-binding</keyword>
<evidence type="ECO:0000313" key="13">
    <source>
        <dbReference type="EMBL" id="EEP82383.1"/>
    </source>
</evidence>
<dbReference type="eggNOG" id="ENOG502S87A">
    <property type="taxonomic scope" value="Eukaryota"/>
</dbReference>
<dbReference type="SMART" id="SM00665">
    <property type="entry name" value="B561"/>
    <property type="match status" value="1"/>
</dbReference>
<feature type="transmembrane region" description="Helical" evidence="11">
    <location>
        <begin position="91"/>
        <end position="112"/>
    </location>
</feature>
<keyword evidence="3" id="KW-0813">Transport</keyword>
<evidence type="ECO:0000256" key="3">
    <source>
        <dbReference type="ARBA" id="ARBA00022448"/>
    </source>
</evidence>
<evidence type="ECO:0000256" key="8">
    <source>
        <dbReference type="ARBA" id="ARBA00022989"/>
    </source>
</evidence>
<dbReference type="GO" id="GO:0016020">
    <property type="term" value="C:membrane"/>
    <property type="evidence" value="ECO:0007669"/>
    <property type="project" value="UniProtKB-SubCell"/>
</dbReference>